<dbReference type="Pfam" id="PF00583">
    <property type="entry name" value="Acetyltransf_1"/>
    <property type="match status" value="1"/>
</dbReference>
<dbReference type="PROSITE" id="PS51186">
    <property type="entry name" value="GNAT"/>
    <property type="match status" value="1"/>
</dbReference>
<proteinExistence type="predicted"/>
<feature type="domain" description="N-acetyltransferase" evidence="3">
    <location>
        <begin position="1"/>
        <end position="160"/>
    </location>
</feature>
<dbReference type="CDD" id="cd04301">
    <property type="entry name" value="NAT_SF"/>
    <property type="match status" value="1"/>
</dbReference>
<dbReference type="InterPro" id="IPR000182">
    <property type="entry name" value="GNAT_dom"/>
</dbReference>
<evidence type="ECO:0000259" key="3">
    <source>
        <dbReference type="PROSITE" id="PS51186"/>
    </source>
</evidence>
<dbReference type="SUPFAM" id="SSF55729">
    <property type="entry name" value="Acyl-CoA N-acyltransferases (Nat)"/>
    <property type="match status" value="1"/>
</dbReference>
<organism evidence="4 5">
    <name type="scientific">Cellulomonas dongxiuzhuiae</name>
    <dbReference type="NCBI Taxonomy" id="2819979"/>
    <lineage>
        <taxon>Bacteria</taxon>
        <taxon>Bacillati</taxon>
        <taxon>Actinomycetota</taxon>
        <taxon>Actinomycetes</taxon>
        <taxon>Micrococcales</taxon>
        <taxon>Cellulomonadaceae</taxon>
        <taxon>Cellulomonas</taxon>
    </lineage>
</organism>
<evidence type="ECO:0000313" key="4">
    <source>
        <dbReference type="EMBL" id="QWC16463.1"/>
    </source>
</evidence>
<evidence type="ECO:0000256" key="2">
    <source>
        <dbReference type="ARBA" id="ARBA00023315"/>
    </source>
</evidence>
<protein>
    <submittedName>
        <fullName evidence="4">GNAT family N-acetyltransferase</fullName>
    </submittedName>
</protein>
<name>A0ABX8GJV9_9CELL</name>
<sequence length="160" mass="17044">MMLRDATGDDVDLLHDLLLEAFNWDGTQRFTRAGVMADAHTERYLGGWKRPDDFGLVATDDDGSPLGAVWARALPAATPGYGYVADDVPELGMAVARPHHGRGVGSALLAGCLEQARGLGRRALSLSVEDGNVAARALYARHGFVVVGRNGGSDTMLRKL</sequence>
<dbReference type="Proteomes" id="UP000679335">
    <property type="component" value="Chromosome"/>
</dbReference>
<keyword evidence="1" id="KW-0808">Transferase</keyword>
<dbReference type="Gene3D" id="3.40.630.30">
    <property type="match status" value="1"/>
</dbReference>
<dbReference type="EMBL" id="CP076023">
    <property type="protein sequence ID" value="QWC16463.1"/>
    <property type="molecule type" value="Genomic_DNA"/>
</dbReference>
<dbReference type="InterPro" id="IPR016181">
    <property type="entry name" value="Acyl_CoA_acyltransferase"/>
</dbReference>
<reference evidence="4 5" key="1">
    <citation type="submission" date="2021-05" db="EMBL/GenBank/DDBJ databases">
        <title>Novel species in genus Cellulomonas.</title>
        <authorList>
            <person name="Zhang G."/>
        </authorList>
    </citation>
    <scope>NUCLEOTIDE SEQUENCE [LARGE SCALE GENOMIC DNA]</scope>
    <source>
        <strain evidence="5">zg-ZUI157</strain>
    </source>
</reference>
<evidence type="ECO:0000313" key="5">
    <source>
        <dbReference type="Proteomes" id="UP000679335"/>
    </source>
</evidence>
<keyword evidence="5" id="KW-1185">Reference proteome</keyword>
<accession>A0ABX8GJV9</accession>
<keyword evidence="2" id="KW-0012">Acyltransferase</keyword>
<evidence type="ECO:0000256" key="1">
    <source>
        <dbReference type="ARBA" id="ARBA00022679"/>
    </source>
</evidence>
<dbReference type="PANTHER" id="PTHR43877">
    <property type="entry name" value="AMINOALKYLPHOSPHONATE N-ACETYLTRANSFERASE-RELATED-RELATED"/>
    <property type="match status" value="1"/>
</dbReference>
<dbReference type="InterPro" id="IPR050832">
    <property type="entry name" value="Bact_Acetyltransf"/>
</dbReference>
<gene>
    <name evidence="4" type="ORF">KKR89_01945</name>
</gene>